<dbReference type="GO" id="GO:0004519">
    <property type="term" value="F:endonuclease activity"/>
    <property type="evidence" value="ECO:0007669"/>
    <property type="project" value="UniProtKB-KW"/>
</dbReference>
<keyword evidence="2" id="KW-0548">Nucleotidyltransferase</keyword>
<dbReference type="GO" id="GO:0016787">
    <property type="term" value="F:hydrolase activity"/>
    <property type="evidence" value="ECO:0007669"/>
    <property type="project" value="UniProtKB-KW"/>
</dbReference>
<feature type="domain" description="Reverse transcriptase RNase H-like" evidence="7">
    <location>
        <begin position="99"/>
        <end position="188"/>
    </location>
</feature>
<reference evidence="8" key="1">
    <citation type="submission" date="2023-07" db="EMBL/GenBank/DDBJ databases">
        <title>A chromosome-level genome assembly of Lolium multiflorum.</title>
        <authorList>
            <person name="Chen Y."/>
            <person name="Copetti D."/>
            <person name="Kolliker R."/>
            <person name="Studer B."/>
        </authorList>
    </citation>
    <scope>NUCLEOTIDE SEQUENCE</scope>
    <source>
        <strain evidence="8">02402/16</strain>
        <tissue evidence="8">Leaf</tissue>
    </source>
</reference>
<keyword evidence="9" id="KW-1185">Reference proteome</keyword>
<evidence type="ECO:0000256" key="2">
    <source>
        <dbReference type="ARBA" id="ARBA00022695"/>
    </source>
</evidence>
<dbReference type="InterPro" id="IPR041373">
    <property type="entry name" value="RT_RNaseH"/>
</dbReference>
<dbReference type="PANTHER" id="PTHR48475">
    <property type="entry name" value="RIBONUCLEASE H"/>
    <property type="match status" value="1"/>
</dbReference>
<keyword evidence="1" id="KW-0808">Transferase</keyword>
<evidence type="ECO:0000256" key="1">
    <source>
        <dbReference type="ARBA" id="ARBA00022679"/>
    </source>
</evidence>
<keyword evidence="4" id="KW-0255">Endonuclease</keyword>
<evidence type="ECO:0000313" key="8">
    <source>
        <dbReference type="EMBL" id="KAK1645735.1"/>
    </source>
</evidence>
<accession>A0AAD8S783</accession>
<keyword evidence="6" id="KW-0695">RNA-directed DNA polymerase</keyword>
<dbReference type="EMBL" id="JAUUTY010000004">
    <property type="protein sequence ID" value="KAK1645735.1"/>
    <property type="molecule type" value="Genomic_DNA"/>
</dbReference>
<proteinExistence type="predicted"/>
<evidence type="ECO:0000256" key="3">
    <source>
        <dbReference type="ARBA" id="ARBA00022722"/>
    </source>
</evidence>
<comment type="caution">
    <text evidence="8">The sequence shown here is derived from an EMBL/GenBank/DDBJ whole genome shotgun (WGS) entry which is preliminary data.</text>
</comment>
<dbReference type="InterPro" id="IPR043502">
    <property type="entry name" value="DNA/RNA_pol_sf"/>
</dbReference>
<name>A0AAD8S783_LOLMU</name>
<dbReference type="GO" id="GO:0003964">
    <property type="term" value="F:RNA-directed DNA polymerase activity"/>
    <property type="evidence" value="ECO:0007669"/>
    <property type="project" value="UniProtKB-KW"/>
</dbReference>
<dbReference type="Proteomes" id="UP001231189">
    <property type="component" value="Unassembled WGS sequence"/>
</dbReference>
<dbReference type="AlphaFoldDB" id="A0AAD8S783"/>
<evidence type="ECO:0000256" key="6">
    <source>
        <dbReference type="ARBA" id="ARBA00022918"/>
    </source>
</evidence>
<organism evidence="8 9">
    <name type="scientific">Lolium multiflorum</name>
    <name type="common">Italian ryegrass</name>
    <name type="synonym">Lolium perenne subsp. multiflorum</name>
    <dbReference type="NCBI Taxonomy" id="4521"/>
    <lineage>
        <taxon>Eukaryota</taxon>
        <taxon>Viridiplantae</taxon>
        <taxon>Streptophyta</taxon>
        <taxon>Embryophyta</taxon>
        <taxon>Tracheophyta</taxon>
        <taxon>Spermatophyta</taxon>
        <taxon>Magnoliopsida</taxon>
        <taxon>Liliopsida</taxon>
        <taxon>Poales</taxon>
        <taxon>Poaceae</taxon>
        <taxon>BOP clade</taxon>
        <taxon>Pooideae</taxon>
        <taxon>Poodae</taxon>
        <taxon>Poeae</taxon>
        <taxon>Poeae Chloroplast Group 2 (Poeae type)</taxon>
        <taxon>Loliodinae</taxon>
        <taxon>Loliinae</taxon>
        <taxon>Lolium</taxon>
    </lineage>
</organism>
<sequence length="227" mass="25366">MASTHMAYLKMKMPAPRGPLTVVGNYRISLETASAGSNLAESLVIAEEKRRMQTAVALAQSSQLTLAAMSASLSAPAFKPTKETKDIVLDPAFPERTVRIGAGLKREEEGKTVQRPVYYLSEVLSLSKQNYPHFQKMTYGVFMAATKLKHYFEEHPMKVVSEAPISDIMCNKDASGRIAKWAIQISPYVPVYERRDAIKSQALADFLVDWAEMQYKPPDHRILEDAL</sequence>
<evidence type="ECO:0000256" key="5">
    <source>
        <dbReference type="ARBA" id="ARBA00022801"/>
    </source>
</evidence>
<evidence type="ECO:0000256" key="4">
    <source>
        <dbReference type="ARBA" id="ARBA00022759"/>
    </source>
</evidence>
<dbReference type="Pfam" id="PF17917">
    <property type="entry name" value="RT_RNaseH"/>
    <property type="match status" value="1"/>
</dbReference>
<evidence type="ECO:0000313" key="9">
    <source>
        <dbReference type="Proteomes" id="UP001231189"/>
    </source>
</evidence>
<keyword evidence="3" id="KW-0540">Nuclease</keyword>
<dbReference type="SUPFAM" id="SSF56672">
    <property type="entry name" value="DNA/RNA polymerases"/>
    <property type="match status" value="1"/>
</dbReference>
<dbReference type="PANTHER" id="PTHR48475:SF2">
    <property type="entry name" value="RIBONUCLEASE H"/>
    <property type="match status" value="1"/>
</dbReference>
<gene>
    <name evidence="8" type="ORF">QYE76_063540</name>
</gene>
<protein>
    <recommendedName>
        <fullName evidence="7">Reverse transcriptase RNase H-like domain-containing protein</fullName>
    </recommendedName>
</protein>
<keyword evidence="5" id="KW-0378">Hydrolase</keyword>
<evidence type="ECO:0000259" key="7">
    <source>
        <dbReference type="Pfam" id="PF17917"/>
    </source>
</evidence>